<keyword evidence="3" id="KW-0238">DNA-binding</keyword>
<dbReference type="Pfam" id="PF03466">
    <property type="entry name" value="LysR_substrate"/>
    <property type="match status" value="1"/>
</dbReference>
<dbReference type="SUPFAM" id="SSF53850">
    <property type="entry name" value="Periplasmic binding protein-like II"/>
    <property type="match status" value="1"/>
</dbReference>
<dbReference type="Gene3D" id="3.40.190.290">
    <property type="match status" value="1"/>
</dbReference>
<organism evidence="6 7">
    <name type="scientific">Salinicoccus bachuensis</name>
    <dbReference type="NCBI Taxonomy" id="3136731"/>
    <lineage>
        <taxon>Bacteria</taxon>
        <taxon>Bacillati</taxon>
        <taxon>Bacillota</taxon>
        <taxon>Bacilli</taxon>
        <taxon>Bacillales</taxon>
        <taxon>Staphylococcaceae</taxon>
        <taxon>Salinicoccus</taxon>
    </lineage>
</organism>
<dbReference type="SUPFAM" id="SSF46785">
    <property type="entry name" value="Winged helix' DNA-binding domain"/>
    <property type="match status" value="1"/>
</dbReference>
<dbReference type="InterPro" id="IPR036390">
    <property type="entry name" value="WH_DNA-bd_sf"/>
</dbReference>
<gene>
    <name evidence="6" type="ORF">RQP18_06500</name>
</gene>
<evidence type="ECO:0000313" key="6">
    <source>
        <dbReference type="EMBL" id="WZX30841.1"/>
    </source>
</evidence>
<accession>A0ABZ3CLK0</accession>
<dbReference type="PANTHER" id="PTHR30126">
    <property type="entry name" value="HTH-TYPE TRANSCRIPTIONAL REGULATOR"/>
    <property type="match status" value="1"/>
</dbReference>
<name>A0ABZ3CLK0_9STAP</name>
<dbReference type="EMBL" id="CP138333">
    <property type="protein sequence ID" value="WZX30841.1"/>
    <property type="molecule type" value="Genomic_DNA"/>
</dbReference>
<evidence type="ECO:0000259" key="5">
    <source>
        <dbReference type="PROSITE" id="PS50931"/>
    </source>
</evidence>
<evidence type="ECO:0000313" key="7">
    <source>
        <dbReference type="Proteomes" id="UP001455384"/>
    </source>
</evidence>
<dbReference type="InterPro" id="IPR000847">
    <property type="entry name" value="LysR_HTH_N"/>
</dbReference>
<dbReference type="InterPro" id="IPR036388">
    <property type="entry name" value="WH-like_DNA-bd_sf"/>
</dbReference>
<comment type="similarity">
    <text evidence="1">Belongs to the LysR transcriptional regulatory family.</text>
</comment>
<dbReference type="RefSeq" id="WP_342389351.1">
    <property type="nucleotide sequence ID" value="NZ_CP138333.2"/>
</dbReference>
<sequence>MELKDLRIFQSVAGAGSISRGAKALNFVQSHVTARIKAMEIELDTKLFLRHSRGTTLTAEGRKLEVYARQILSLMDDMEKDFSDNDSPSGSLNIGTVETIVKLPDILSMFQRHYGGVSLSLTSDVTANITAQILDRQLDGAFVADFEPNPKISRIEIFRETLTLVSSEPEISLDDLKRKPMLVFKKGCSYRENLERWLMDEGVMHAKVMEFGTLETIIGSIRSGLGISLVPKSTIQPLIQSGEVHVHDIPEEYSNISTDFIWNKEAYLTRTMDKFIQTVQAFKVQEERGRV</sequence>
<keyword evidence="7" id="KW-1185">Reference proteome</keyword>
<dbReference type="Gene3D" id="1.10.10.10">
    <property type="entry name" value="Winged helix-like DNA-binding domain superfamily/Winged helix DNA-binding domain"/>
    <property type="match status" value="1"/>
</dbReference>
<dbReference type="Proteomes" id="UP001455384">
    <property type="component" value="Chromosome"/>
</dbReference>
<evidence type="ECO:0000256" key="1">
    <source>
        <dbReference type="ARBA" id="ARBA00009437"/>
    </source>
</evidence>
<evidence type="ECO:0000256" key="2">
    <source>
        <dbReference type="ARBA" id="ARBA00023015"/>
    </source>
</evidence>
<proteinExistence type="inferred from homology"/>
<dbReference type="PROSITE" id="PS50931">
    <property type="entry name" value="HTH_LYSR"/>
    <property type="match status" value="1"/>
</dbReference>
<feature type="domain" description="HTH lysR-type" evidence="5">
    <location>
        <begin position="1"/>
        <end position="58"/>
    </location>
</feature>
<dbReference type="PANTHER" id="PTHR30126:SF40">
    <property type="entry name" value="HTH-TYPE TRANSCRIPTIONAL REGULATOR GLTR"/>
    <property type="match status" value="1"/>
</dbReference>
<protein>
    <submittedName>
        <fullName evidence="6">LysR family transcriptional regulator</fullName>
    </submittedName>
</protein>
<keyword evidence="4" id="KW-0804">Transcription</keyword>
<dbReference type="InterPro" id="IPR005119">
    <property type="entry name" value="LysR_subst-bd"/>
</dbReference>
<evidence type="ECO:0000256" key="4">
    <source>
        <dbReference type="ARBA" id="ARBA00023163"/>
    </source>
</evidence>
<keyword evidence="2" id="KW-0805">Transcription regulation</keyword>
<evidence type="ECO:0000256" key="3">
    <source>
        <dbReference type="ARBA" id="ARBA00023125"/>
    </source>
</evidence>
<reference evidence="7" key="1">
    <citation type="submission" date="2023-10" db="EMBL/GenBank/DDBJ databases">
        <title>Genome analysis and identification of Salinococcus sp. Bachu38 nov., a PGPR from the rhizosphere of Tamarix.</title>
        <authorList>
            <person name="Liang Z."/>
            <person name="Zhang X."/>
            <person name="Jia J."/>
            <person name="Chen X."/>
            <person name="Wang Y."/>
            <person name="Wang Q."/>
            <person name="Wang R."/>
        </authorList>
    </citation>
    <scope>NUCLEOTIDE SEQUENCE [LARGE SCALE GENOMIC DNA]</scope>
    <source>
        <strain evidence="7">Bachu38</strain>
    </source>
</reference>
<dbReference type="Pfam" id="PF00126">
    <property type="entry name" value="HTH_1"/>
    <property type="match status" value="1"/>
</dbReference>